<evidence type="ECO:0000256" key="2">
    <source>
        <dbReference type="SAM" id="Phobius"/>
    </source>
</evidence>
<evidence type="ECO:0000259" key="4">
    <source>
        <dbReference type="PROSITE" id="PS50026"/>
    </source>
</evidence>
<sequence length="403" mass="42802">MMKLLVIVVSLFFTFATSQHCPLPTIAEIESALPPLLVESDGSQSYSPNVTEGSVQYVCQAQGDTINTYEAIALIATFTPNPGEPEQTRIFDMECSSGTWTGRTGSLDPPPASVVGVPPKTNCYRCREGFGGDTRCRACDSACNTGLERCTGSGSGDCCLVFLPNGDCSDDCSSFGVDYAASEDTDYKCICNLTCALGHSPNSNCTECIFNDICDISNPCLNGGECTSFSGMNNYTCNCTGTGYHGMNCSDITYSTSSIQGMPQPSSVTSTRPTSSSSVVSTTTRIMTSFPTRPSSIFSPSPSFSPSPCRADNCGECEPDSVCCVQCNDGYKIDQDGCSCAISDGPFDATLIIVIIAIVIGLLLLLIIGGIIAFTVYSYATKGKRKTFPLKEKIGWQKKPQIV</sequence>
<comment type="caution">
    <text evidence="1">Lacks conserved residue(s) required for the propagation of feature annotation.</text>
</comment>
<dbReference type="KEGG" id="aqu:109582588"/>
<keyword evidence="6" id="KW-1185">Reference proteome</keyword>
<evidence type="ECO:0000313" key="6">
    <source>
        <dbReference type="Proteomes" id="UP000007879"/>
    </source>
</evidence>
<feature type="signal peptide" evidence="3">
    <location>
        <begin position="1"/>
        <end position="18"/>
    </location>
</feature>
<keyword evidence="2" id="KW-0812">Transmembrane</keyword>
<organism evidence="5 6">
    <name type="scientific">Amphimedon queenslandica</name>
    <name type="common">Sponge</name>
    <dbReference type="NCBI Taxonomy" id="400682"/>
    <lineage>
        <taxon>Eukaryota</taxon>
        <taxon>Metazoa</taxon>
        <taxon>Porifera</taxon>
        <taxon>Demospongiae</taxon>
        <taxon>Heteroscleromorpha</taxon>
        <taxon>Haplosclerida</taxon>
        <taxon>Niphatidae</taxon>
        <taxon>Amphimedon</taxon>
    </lineage>
</organism>
<dbReference type="PROSITE" id="PS50026">
    <property type="entry name" value="EGF_3"/>
    <property type="match status" value="1"/>
</dbReference>
<name>A0AAN0J7D2_AMPQE</name>
<keyword evidence="1" id="KW-1015">Disulfide bond</keyword>
<feature type="transmembrane region" description="Helical" evidence="2">
    <location>
        <begin position="349"/>
        <end position="377"/>
    </location>
</feature>
<dbReference type="EnsemblMetazoa" id="XM_019997375.1">
    <property type="protein sequence ID" value="XP_019852934.1"/>
    <property type="gene ID" value="LOC109582588"/>
</dbReference>
<feature type="domain" description="EGF-like" evidence="4">
    <location>
        <begin position="210"/>
        <end position="250"/>
    </location>
</feature>
<feature type="disulfide bond" evidence="1">
    <location>
        <begin position="220"/>
        <end position="237"/>
    </location>
</feature>
<keyword evidence="1" id="KW-0245">EGF-like domain</keyword>
<dbReference type="RefSeq" id="XP_019852934.1">
    <property type="nucleotide sequence ID" value="XM_019997375.1"/>
</dbReference>
<reference evidence="6" key="1">
    <citation type="journal article" date="2010" name="Nature">
        <title>The Amphimedon queenslandica genome and the evolution of animal complexity.</title>
        <authorList>
            <person name="Srivastava M."/>
            <person name="Simakov O."/>
            <person name="Chapman J."/>
            <person name="Fahey B."/>
            <person name="Gauthier M.E."/>
            <person name="Mitros T."/>
            <person name="Richards G.S."/>
            <person name="Conaco C."/>
            <person name="Dacre M."/>
            <person name="Hellsten U."/>
            <person name="Larroux C."/>
            <person name="Putnam N.H."/>
            <person name="Stanke M."/>
            <person name="Adamska M."/>
            <person name="Darling A."/>
            <person name="Degnan S.M."/>
            <person name="Oakley T.H."/>
            <person name="Plachetzki D.C."/>
            <person name="Zhai Y."/>
            <person name="Adamski M."/>
            <person name="Calcino A."/>
            <person name="Cummins S.F."/>
            <person name="Goodstein D.M."/>
            <person name="Harris C."/>
            <person name="Jackson D.J."/>
            <person name="Leys S.P."/>
            <person name="Shu S."/>
            <person name="Woodcroft B.J."/>
            <person name="Vervoort M."/>
            <person name="Kosik K.S."/>
            <person name="Manning G."/>
            <person name="Degnan B.M."/>
            <person name="Rokhsar D.S."/>
        </authorList>
    </citation>
    <scope>NUCLEOTIDE SEQUENCE [LARGE SCALE GENOMIC DNA]</scope>
</reference>
<dbReference type="SMART" id="SM00181">
    <property type="entry name" value="EGF"/>
    <property type="match status" value="2"/>
</dbReference>
<dbReference type="Gene3D" id="2.10.25.10">
    <property type="entry name" value="Laminin"/>
    <property type="match status" value="1"/>
</dbReference>
<accession>A0AAN0J7D2</accession>
<dbReference type="InterPro" id="IPR000742">
    <property type="entry name" value="EGF"/>
</dbReference>
<keyword evidence="3" id="KW-0732">Signal</keyword>
<proteinExistence type="predicted"/>
<reference evidence="5" key="2">
    <citation type="submission" date="2024-06" db="UniProtKB">
        <authorList>
            <consortium name="EnsemblMetazoa"/>
        </authorList>
    </citation>
    <scope>IDENTIFICATION</scope>
</reference>
<feature type="chain" id="PRO_5042901238" description="EGF-like domain-containing protein" evidence="3">
    <location>
        <begin position="19"/>
        <end position="403"/>
    </location>
</feature>
<dbReference type="AlphaFoldDB" id="A0AAN0J7D2"/>
<keyword evidence="2" id="KW-0472">Membrane</keyword>
<evidence type="ECO:0000256" key="1">
    <source>
        <dbReference type="PROSITE-ProRule" id="PRU00076"/>
    </source>
</evidence>
<protein>
    <recommendedName>
        <fullName evidence="4">EGF-like domain-containing protein</fullName>
    </recommendedName>
</protein>
<keyword evidence="2" id="KW-1133">Transmembrane helix</keyword>
<dbReference type="Proteomes" id="UP000007879">
    <property type="component" value="Unassembled WGS sequence"/>
</dbReference>
<evidence type="ECO:0000313" key="5">
    <source>
        <dbReference type="EnsemblMetazoa" id="XP_019852934.1"/>
    </source>
</evidence>
<dbReference type="GeneID" id="109582588"/>
<evidence type="ECO:0000256" key="3">
    <source>
        <dbReference type="SAM" id="SignalP"/>
    </source>
</evidence>